<feature type="domain" description="HIT" evidence="1">
    <location>
        <begin position="5"/>
        <end position="113"/>
    </location>
</feature>
<protein>
    <submittedName>
        <fullName evidence="2">Unannotated protein</fullName>
    </submittedName>
</protein>
<proteinExistence type="predicted"/>
<reference evidence="2" key="1">
    <citation type="submission" date="2020-05" db="EMBL/GenBank/DDBJ databases">
        <authorList>
            <person name="Chiriac C."/>
            <person name="Salcher M."/>
            <person name="Ghai R."/>
            <person name="Kavagutti S V."/>
        </authorList>
    </citation>
    <scope>NUCLEOTIDE SEQUENCE</scope>
</reference>
<organism evidence="2">
    <name type="scientific">freshwater metagenome</name>
    <dbReference type="NCBI Taxonomy" id="449393"/>
    <lineage>
        <taxon>unclassified sequences</taxon>
        <taxon>metagenomes</taxon>
        <taxon>ecological metagenomes</taxon>
    </lineage>
</organism>
<dbReference type="InterPro" id="IPR001310">
    <property type="entry name" value="Histidine_triad_HIT"/>
</dbReference>
<sequence length="113" mass="12020">MSDCLFCRIVAGEIPADVVLRTDEMVAFRDISPQAPVHVLVIPVEHHANVAELSAKAPQLTAKLLDAAAAVAAQEGLGDQFRLVFNTGAEVGQSVFHVHGHVLGGRDFTWPPG</sequence>
<dbReference type="PRINTS" id="PR00332">
    <property type="entry name" value="HISTRIAD"/>
</dbReference>
<dbReference type="AlphaFoldDB" id="A0A6J6LY31"/>
<evidence type="ECO:0000259" key="1">
    <source>
        <dbReference type="PROSITE" id="PS51084"/>
    </source>
</evidence>
<gene>
    <name evidence="2" type="ORF">UFOPK2282_00855</name>
    <name evidence="3" type="ORF">UFOPK3576_01350</name>
</gene>
<accession>A0A6J6LY31</accession>
<dbReference type="InterPro" id="IPR011146">
    <property type="entry name" value="HIT-like"/>
</dbReference>
<dbReference type="EMBL" id="CAEZWR010000090">
    <property type="protein sequence ID" value="CAB4666582.1"/>
    <property type="molecule type" value="Genomic_DNA"/>
</dbReference>
<dbReference type="EMBL" id="CAFBMO010000069">
    <property type="protein sequence ID" value="CAB4914649.1"/>
    <property type="molecule type" value="Genomic_DNA"/>
</dbReference>
<name>A0A6J6LY31_9ZZZZ</name>
<dbReference type="Pfam" id="PF01230">
    <property type="entry name" value="HIT"/>
    <property type="match status" value="1"/>
</dbReference>
<evidence type="ECO:0000313" key="2">
    <source>
        <dbReference type="EMBL" id="CAB4666582.1"/>
    </source>
</evidence>
<dbReference type="SUPFAM" id="SSF54197">
    <property type="entry name" value="HIT-like"/>
    <property type="match status" value="1"/>
</dbReference>
<dbReference type="PROSITE" id="PS51084">
    <property type="entry name" value="HIT_2"/>
    <property type="match status" value="1"/>
</dbReference>
<dbReference type="GO" id="GO:0003824">
    <property type="term" value="F:catalytic activity"/>
    <property type="evidence" value="ECO:0007669"/>
    <property type="project" value="InterPro"/>
</dbReference>
<evidence type="ECO:0000313" key="3">
    <source>
        <dbReference type="EMBL" id="CAB4914649.1"/>
    </source>
</evidence>
<dbReference type="PANTHER" id="PTHR23089">
    <property type="entry name" value="HISTIDINE TRIAD HIT PROTEIN"/>
    <property type="match status" value="1"/>
</dbReference>
<dbReference type="InterPro" id="IPR036265">
    <property type="entry name" value="HIT-like_sf"/>
</dbReference>
<dbReference type="Gene3D" id="3.30.428.10">
    <property type="entry name" value="HIT-like"/>
    <property type="match status" value="1"/>
</dbReference>